<dbReference type="InterPro" id="IPR046157">
    <property type="entry name" value="DUF6159"/>
</dbReference>
<reference evidence="2" key="1">
    <citation type="submission" date="2018-05" db="EMBL/GenBank/DDBJ databases">
        <authorList>
            <person name="Lanie J.A."/>
            <person name="Ng W.-L."/>
            <person name="Kazmierczak K.M."/>
            <person name="Andrzejewski T.M."/>
            <person name="Davidsen T.M."/>
            <person name="Wayne K.J."/>
            <person name="Tettelin H."/>
            <person name="Glass J.I."/>
            <person name="Rusch D."/>
            <person name="Podicherti R."/>
            <person name="Tsui H.-C.T."/>
            <person name="Winkler M.E."/>
        </authorList>
    </citation>
    <scope>NUCLEOTIDE SEQUENCE</scope>
</reference>
<feature type="transmembrane region" description="Helical" evidence="1">
    <location>
        <begin position="137"/>
        <end position="157"/>
    </location>
</feature>
<feature type="transmembrane region" description="Helical" evidence="1">
    <location>
        <begin position="15"/>
        <end position="35"/>
    </location>
</feature>
<protein>
    <recommendedName>
        <fullName evidence="3">Glycerophosphoryl diester phosphodiesterase membrane domain-containing protein</fullName>
    </recommendedName>
</protein>
<dbReference type="Pfam" id="PF19656">
    <property type="entry name" value="DUF6159"/>
    <property type="match status" value="1"/>
</dbReference>
<proteinExistence type="predicted"/>
<organism evidence="2">
    <name type="scientific">marine metagenome</name>
    <dbReference type="NCBI Taxonomy" id="408172"/>
    <lineage>
        <taxon>unclassified sequences</taxon>
        <taxon>metagenomes</taxon>
        <taxon>ecological metagenomes</taxon>
    </lineage>
</organism>
<keyword evidence="1" id="KW-1133">Transmembrane helix</keyword>
<keyword evidence="1" id="KW-0472">Membrane</keyword>
<dbReference type="EMBL" id="UINC01119143">
    <property type="protein sequence ID" value="SVC92752.1"/>
    <property type="molecule type" value="Genomic_DNA"/>
</dbReference>
<feature type="transmembrane region" description="Helical" evidence="1">
    <location>
        <begin position="105"/>
        <end position="125"/>
    </location>
</feature>
<accession>A0A382R6G8</accession>
<feature type="transmembrane region" description="Helical" evidence="1">
    <location>
        <begin position="185"/>
        <end position="210"/>
    </location>
</feature>
<gene>
    <name evidence="2" type="ORF">METZ01_LOCUS345606</name>
</gene>
<feature type="transmembrane region" description="Helical" evidence="1">
    <location>
        <begin position="55"/>
        <end position="79"/>
    </location>
</feature>
<name>A0A382R6G8_9ZZZZ</name>
<evidence type="ECO:0008006" key="3">
    <source>
        <dbReference type="Google" id="ProtNLM"/>
    </source>
</evidence>
<keyword evidence="1" id="KW-0812">Transmembrane</keyword>
<feature type="non-terminal residue" evidence="2">
    <location>
        <position position="251"/>
    </location>
</feature>
<feature type="transmembrane region" description="Helical" evidence="1">
    <location>
        <begin position="216"/>
        <end position="238"/>
    </location>
</feature>
<sequence length="251" mass="25689">MAKVSWRVLRQDRELLVLPLLSFLVSIGVLLAIWLPTMAVADLSGVASEEGGVDAVVALAGLASALLLSVVGVFFKAALVAGAHERMSGGDPTVRSAIARATTHLGGLLPWALLTATVGLVLSALRNRAGRLGQFAVSLIGMAWEAASFLVIPSIVIDDEGAISGLKASAALLKRTWGENLASQVGFGLLGLAAMVPAILIVVVAGPLGLIVAVPWVAFAAVVLVALGAVFQTALYLYATSGTIPDGFEDS</sequence>
<evidence type="ECO:0000256" key="1">
    <source>
        <dbReference type="SAM" id="Phobius"/>
    </source>
</evidence>
<evidence type="ECO:0000313" key="2">
    <source>
        <dbReference type="EMBL" id="SVC92752.1"/>
    </source>
</evidence>
<dbReference type="AlphaFoldDB" id="A0A382R6G8"/>